<comment type="caution">
    <text evidence="1">The sequence shown here is derived from an EMBL/GenBank/DDBJ whole genome shotgun (WGS) entry which is preliminary data.</text>
</comment>
<accession>A0ABT1GNX6</accession>
<evidence type="ECO:0000313" key="2">
    <source>
        <dbReference type="Proteomes" id="UP001162889"/>
    </source>
</evidence>
<organism evidence="1 2">
    <name type="scientific">Duganella violaceipulchra</name>
    <dbReference type="NCBI Taxonomy" id="2849652"/>
    <lineage>
        <taxon>Bacteria</taxon>
        <taxon>Pseudomonadati</taxon>
        <taxon>Pseudomonadota</taxon>
        <taxon>Betaproteobacteria</taxon>
        <taxon>Burkholderiales</taxon>
        <taxon>Oxalobacteraceae</taxon>
        <taxon>Telluria group</taxon>
        <taxon>Duganella</taxon>
    </lineage>
</organism>
<evidence type="ECO:0000313" key="1">
    <source>
        <dbReference type="EMBL" id="MCP2010685.1"/>
    </source>
</evidence>
<proteinExistence type="predicted"/>
<protein>
    <submittedName>
        <fullName evidence="1">Uncharacterized protein</fullName>
    </submittedName>
</protein>
<sequence length="46" mass="4768">MLGTGERAEAAGDFLFDLGHAHGAFTNVVGERHSRVADEAQDGVGV</sequence>
<keyword evidence="2" id="KW-1185">Reference proteome</keyword>
<gene>
    <name evidence="1" type="ORF">L1274_004427</name>
</gene>
<dbReference type="EMBL" id="JALJZU010000009">
    <property type="protein sequence ID" value="MCP2010685.1"/>
    <property type="molecule type" value="Genomic_DNA"/>
</dbReference>
<name>A0ABT1GNX6_9BURK</name>
<dbReference type="Proteomes" id="UP001162889">
    <property type="component" value="Unassembled WGS sequence"/>
</dbReference>
<reference evidence="1" key="1">
    <citation type="submission" date="2022-03" db="EMBL/GenBank/DDBJ databases">
        <title>Genome Encyclopedia of Bacteria and Archaea VI: Functional Genomics of Type Strains.</title>
        <authorList>
            <person name="Whitman W."/>
        </authorList>
    </citation>
    <scope>NUCLEOTIDE SEQUENCE</scope>
    <source>
        <strain evidence="1">HSC-15S17</strain>
    </source>
</reference>